<dbReference type="Proteomes" id="UP000585721">
    <property type="component" value="Unassembled WGS sequence"/>
</dbReference>
<dbReference type="InterPro" id="IPR013154">
    <property type="entry name" value="ADH-like_N"/>
</dbReference>
<dbReference type="GO" id="GO:0003960">
    <property type="term" value="F:quinone reductase (NADPH) activity"/>
    <property type="evidence" value="ECO:0007669"/>
    <property type="project" value="UniProtKB-EC"/>
</dbReference>
<accession>A0A841GJU2</accession>
<sequence>MAQLQITRFGGVDVLQLTEKELPAPAADQVLLDVLFASVNPIDAKTRAGLGWAAQKFKDALPWTPGFDVCGVVRAVGSAVSEFSVGQRVCGMTSGGGAYASAMLAPAAELLPVPKNITHAQAAALPLAGLTARQGLFEFGQLQAGETVLISAAAGGVGHIAVQLAKQAGATVIATASETNHDFLLTLGADKVVDYHDTDAMAALTGQIDLVFDLVGFDSGLTALSLLNAGGRQVTVPTIAVPAIKAVADTQGKTVSGMLVHQDPDGLAALLALCAAGKLQVHVNRIYPLAEGAKAHQAIESGRTRGKLLLDPRGQEL</sequence>
<dbReference type="InterPro" id="IPR050700">
    <property type="entry name" value="YIM1/Zinc_Alcohol_DH_Fams"/>
</dbReference>
<dbReference type="SMART" id="SM00829">
    <property type="entry name" value="PKS_ER"/>
    <property type="match status" value="1"/>
</dbReference>
<dbReference type="EC" id="1.6.5.5" evidence="3"/>
<evidence type="ECO:0000313" key="3">
    <source>
        <dbReference type="EMBL" id="MBB6056956.1"/>
    </source>
</evidence>
<evidence type="ECO:0000256" key="1">
    <source>
        <dbReference type="ARBA" id="ARBA00023002"/>
    </source>
</evidence>
<reference evidence="3 4" key="1">
    <citation type="submission" date="2020-08" db="EMBL/GenBank/DDBJ databases">
        <title>Genomic Encyclopedia of Type Strains, Phase IV (KMG-IV): sequencing the most valuable type-strain genomes for metagenomic binning, comparative biology and taxonomic classification.</title>
        <authorList>
            <person name="Goeker M."/>
        </authorList>
    </citation>
    <scope>NUCLEOTIDE SEQUENCE [LARGE SCALE GENOMIC DNA]</scope>
    <source>
        <strain evidence="3 4">DSM 22975</strain>
    </source>
</reference>
<dbReference type="PROSITE" id="PS01162">
    <property type="entry name" value="QOR_ZETA_CRYSTAL"/>
    <property type="match status" value="1"/>
</dbReference>
<name>A0A841GJU2_9GAMM</name>
<dbReference type="AlphaFoldDB" id="A0A841GJU2"/>
<dbReference type="InterPro" id="IPR011032">
    <property type="entry name" value="GroES-like_sf"/>
</dbReference>
<dbReference type="SUPFAM" id="SSF51735">
    <property type="entry name" value="NAD(P)-binding Rossmann-fold domains"/>
    <property type="match status" value="1"/>
</dbReference>
<dbReference type="InterPro" id="IPR020843">
    <property type="entry name" value="ER"/>
</dbReference>
<dbReference type="Pfam" id="PF08240">
    <property type="entry name" value="ADH_N"/>
    <property type="match status" value="1"/>
</dbReference>
<evidence type="ECO:0000259" key="2">
    <source>
        <dbReference type="SMART" id="SM00829"/>
    </source>
</evidence>
<dbReference type="CDD" id="cd05289">
    <property type="entry name" value="MDR_like_2"/>
    <property type="match status" value="1"/>
</dbReference>
<organism evidence="3 4">
    <name type="scientific">Tolumonas osonensis</name>
    <dbReference type="NCBI Taxonomy" id="675874"/>
    <lineage>
        <taxon>Bacteria</taxon>
        <taxon>Pseudomonadati</taxon>
        <taxon>Pseudomonadota</taxon>
        <taxon>Gammaproteobacteria</taxon>
        <taxon>Aeromonadales</taxon>
        <taxon>Aeromonadaceae</taxon>
        <taxon>Tolumonas</taxon>
    </lineage>
</organism>
<comment type="caution">
    <text evidence="3">The sequence shown here is derived from an EMBL/GenBank/DDBJ whole genome shotgun (WGS) entry which is preliminary data.</text>
</comment>
<dbReference type="PANTHER" id="PTHR11695">
    <property type="entry name" value="ALCOHOL DEHYDROGENASE RELATED"/>
    <property type="match status" value="1"/>
</dbReference>
<keyword evidence="4" id="KW-1185">Reference proteome</keyword>
<dbReference type="PANTHER" id="PTHR11695:SF294">
    <property type="entry name" value="RETICULON-4-INTERACTING PROTEIN 1, MITOCHONDRIAL"/>
    <property type="match status" value="1"/>
</dbReference>
<dbReference type="InterPro" id="IPR036291">
    <property type="entry name" value="NAD(P)-bd_dom_sf"/>
</dbReference>
<dbReference type="EMBL" id="JACHGR010000011">
    <property type="protein sequence ID" value="MBB6056956.1"/>
    <property type="molecule type" value="Genomic_DNA"/>
</dbReference>
<feature type="domain" description="Enoyl reductase (ER)" evidence="2">
    <location>
        <begin position="10"/>
        <end position="310"/>
    </location>
</feature>
<dbReference type="InterPro" id="IPR002364">
    <property type="entry name" value="Quin_OxRdtase/zeta-crystal_CS"/>
</dbReference>
<keyword evidence="1 3" id="KW-0560">Oxidoreductase</keyword>
<dbReference type="Gene3D" id="3.40.50.720">
    <property type="entry name" value="NAD(P)-binding Rossmann-like Domain"/>
    <property type="match status" value="1"/>
</dbReference>
<protein>
    <submittedName>
        <fullName evidence="3">NADPH2:quinone reductase</fullName>
        <ecNumber evidence="3">1.6.5.5</ecNumber>
    </submittedName>
</protein>
<dbReference type="GO" id="GO:0008270">
    <property type="term" value="F:zinc ion binding"/>
    <property type="evidence" value="ECO:0007669"/>
    <property type="project" value="InterPro"/>
</dbReference>
<dbReference type="Pfam" id="PF13602">
    <property type="entry name" value="ADH_zinc_N_2"/>
    <property type="match status" value="1"/>
</dbReference>
<gene>
    <name evidence="3" type="ORF">HNR75_002903</name>
</gene>
<dbReference type="SUPFAM" id="SSF50129">
    <property type="entry name" value="GroES-like"/>
    <property type="match status" value="1"/>
</dbReference>
<evidence type="ECO:0000313" key="4">
    <source>
        <dbReference type="Proteomes" id="UP000585721"/>
    </source>
</evidence>
<proteinExistence type="predicted"/>
<dbReference type="RefSeq" id="WP_188027672.1">
    <property type="nucleotide sequence ID" value="NZ_JACHGR010000011.1"/>
</dbReference>
<dbReference type="Gene3D" id="3.90.180.10">
    <property type="entry name" value="Medium-chain alcohol dehydrogenases, catalytic domain"/>
    <property type="match status" value="1"/>
</dbReference>